<feature type="compositionally biased region" description="Basic and acidic residues" evidence="1">
    <location>
        <begin position="154"/>
        <end position="163"/>
    </location>
</feature>
<evidence type="ECO:0000256" key="2">
    <source>
        <dbReference type="SAM" id="SignalP"/>
    </source>
</evidence>
<feature type="region of interest" description="Disordered" evidence="1">
    <location>
        <begin position="135"/>
        <end position="216"/>
    </location>
</feature>
<protein>
    <submittedName>
        <fullName evidence="3">Uncharacterized protein</fullName>
    </submittedName>
</protein>
<evidence type="ECO:0000313" key="4">
    <source>
        <dbReference type="Proteomes" id="UP000324022"/>
    </source>
</evidence>
<feature type="chain" id="PRO_5022768562" evidence="2">
    <location>
        <begin position="26"/>
        <end position="216"/>
    </location>
</feature>
<proteinExistence type="predicted"/>
<gene>
    <name evidence="3" type="ORF">UTRI_05056_B</name>
</gene>
<accession>A0A5C3EF81</accession>
<evidence type="ECO:0000256" key="1">
    <source>
        <dbReference type="SAM" id="MobiDB-lite"/>
    </source>
</evidence>
<organism evidence="3 4">
    <name type="scientific">Ustilago trichophora</name>
    <dbReference type="NCBI Taxonomy" id="86804"/>
    <lineage>
        <taxon>Eukaryota</taxon>
        <taxon>Fungi</taxon>
        <taxon>Dikarya</taxon>
        <taxon>Basidiomycota</taxon>
        <taxon>Ustilaginomycotina</taxon>
        <taxon>Ustilaginomycetes</taxon>
        <taxon>Ustilaginales</taxon>
        <taxon>Ustilaginaceae</taxon>
        <taxon>Ustilago</taxon>
    </lineage>
</organism>
<feature type="signal peptide" evidence="2">
    <location>
        <begin position="1"/>
        <end position="25"/>
    </location>
</feature>
<reference evidence="3 4" key="1">
    <citation type="submission" date="2018-03" db="EMBL/GenBank/DDBJ databases">
        <authorList>
            <person name="Guldener U."/>
        </authorList>
    </citation>
    <scope>NUCLEOTIDE SEQUENCE [LARGE SCALE GENOMIC DNA]</scope>
    <source>
        <strain evidence="3 4">NBRC100155</strain>
    </source>
</reference>
<sequence>MAIALTWALLEYAQLVLLLITDQEAVRICYQQNYSVAQMKDQAERARVKEKHRSHHDRQTIPELRTESKERVKSDQISTHIPVTPSQLSDDSDTEETKSKCHGPAHMESSLPDKPICGCEEEDYLVAMEDDVRRPCHTEPMNPATKRPAPILTHSEEKHESDHGQGSPLKQASVAEPKKTGASSATRNTAHEKEEAEHHFKDDLLPAADETLMDAL</sequence>
<feature type="compositionally biased region" description="Basic and acidic residues" evidence="1">
    <location>
        <begin position="189"/>
        <end position="204"/>
    </location>
</feature>
<dbReference type="Proteomes" id="UP000324022">
    <property type="component" value="Unassembled WGS sequence"/>
</dbReference>
<dbReference type="EMBL" id="OOIN01000025">
    <property type="protein sequence ID" value="SPO28900.1"/>
    <property type="molecule type" value="Genomic_DNA"/>
</dbReference>
<dbReference type="OrthoDB" id="2547553at2759"/>
<evidence type="ECO:0000313" key="3">
    <source>
        <dbReference type="EMBL" id="SPO28900.1"/>
    </source>
</evidence>
<dbReference type="AlphaFoldDB" id="A0A5C3EF81"/>
<feature type="region of interest" description="Disordered" evidence="1">
    <location>
        <begin position="46"/>
        <end position="111"/>
    </location>
</feature>
<feature type="compositionally biased region" description="Basic and acidic residues" evidence="1">
    <location>
        <begin position="57"/>
        <end position="74"/>
    </location>
</feature>
<keyword evidence="4" id="KW-1185">Reference proteome</keyword>
<feature type="compositionally biased region" description="Polar residues" evidence="1">
    <location>
        <begin position="75"/>
        <end position="89"/>
    </location>
</feature>
<name>A0A5C3EF81_9BASI</name>
<keyword evidence="2" id="KW-0732">Signal</keyword>